<evidence type="ECO:0000256" key="9">
    <source>
        <dbReference type="SAM" id="Phobius"/>
    </source>
</evidence>
<dbReference type="EMBL" id="ADBJ01000031">
    <property type="protein sequence ID" value="EFA79958.1"/>
    <property type="molecule type" value="Genomic_DNA"/>
</dbReference>
<evidence type="ECO:0000259" key="10">
    <source>
        <dbReference type="PROSITE" id="PS50262"/>
    </source>
</evidence>
<dbReference type="InterPro" id="IPR017452">
    <property type="entry name" value="GPCR_Rhodpsn_7TM"/>
</dbReference>
<dbReference type="RefSeq" id="XP_020432078.1">
    <property type="nucleotide sequence ID" value="XM_020577630.1"/>
</dbReference>
<reference evidence="11 12" key="1">
    <citation type="journal article" date="2011" name="Genome Res.">
        <title>Phylogeny-wide analysis of social amoeba genomes highlights ancient origins for complex intercellular communication.</title>
        <authorList>
            <person name="Heidel A.J."/>
            <person name="Lawal H.M."/>
            <person name="Felder M."/>
            <person name="Schilde C."/>
            <person name="Helps N.R."/>
            <person name="Tunggal B."/>
            <person name="Rivero F."/>
            <person name="John U."/>
            <person name="Schleicher M."/>
            <person name="Eichinger L."/>
            <person name="Platzer M."/>
            <person name="Noegel A.A."/>
            <person name="Schaap P."/>
            <person name="Gloeckner G."/>
        </authorList>
    </citation>
    <scope>NUCLEOTIDE SEQUENCE [LARGE SCALE GENOMIC DNA]</scope>
    <source>
        <strain evidence="12">ATCC 26659 / Pp 5 / PN500</strain>
    </source>
</reference>
<keyword evidence="3 9" id="KW-0812">Transmembrane</keyword>
<gene>
    <name evidence="11" type="primary">clrD</name>
    <name evidence="11" type="ORF">PPL_06779</name>
</gene>
<dbReference type="InParanoid" id="D3BFP4"/>
<keyword evidence="6 9" id="KW-0472">Membrane</keyword>
<keyword evidence="7 11" id="KW-0675">Receptor</keyword>
<dbReference type="PROSITE" id="PS50262">
    <property type="entry name" value="G_PROTEIN_RECEP_F1_2"/>
    <property type="match status" value="1"/>
</dbReference>
<dbReference type="Gene3D" id="1.20.1070.10">
    <property type="entry name" value="Rhodopsin 7-helix transmembrane proteins"/>
    <property type="match status" value="1"/>
</dbReference>
<feature type="transmembrane region" description="Helical" evidence="9">
    <location>
        <begin position="114"/>
        <end position="135"/>
    </location>
</feature>
<evidence type="ECO:0000256" key="6">
    <source>
        <dbReference type="ARBA" id="ARBA00023136"/>
    </source>
</evidence>
<dbReference type="AlphaFoldDB" id="D3BFP4"/>
<evidence type="ECO:0000256" key="4">
    <source>
        <dbReference type="ARBA" id="ARBA00022989"/>
    </source>
</evidence>
<feature type="transmembrane region" description="Helical" evidence="9">
    <location>
        <begin position="147"/>
        <end position="171"/>
    </location>
</feature>
<protein>
    <submittedName>
        <fullName evidence="11">cAMP receptor-like protein</fullName>
    </submittedName>
</protein>
<dbReference type="GO" id="GO:0007189">
    <property type="term" value="P:adenylate cyclase-activating G protein-coupled receptor signaling pathway"/>
    <property type="evidence" value="ECO:0007669"/>
    <property type="project" value="TreeGrafter"/>
</dbReference>
<dbReference type="Proteomes" id="UP000001396">
    <property type="component" value="Unassembled WGS sequence"/>
</dbReference>
<feature type="domain" description="G-protein coupled receptors family 1 profile" evidence="10">
    <location>
        <begin position="116"/>
        <end position="247"/>
    </location>
</feature>
<sequence>MFPIISPFNGDHGLFSSSDINSSSGSSSIDSSSNDPFSLGGSSCVLTVQDRITLGYGSIVSAILSIIGALGTVLMIFIKNRSAKLPTDSSVPSSPNSSGHYYPISPRGSPHSSFICWLLPLSFGFGLMASASITHAHNMSWCTMNRWTLLVLFYIPLVLTIITCIILSYKVKKHLDSLSRSITKLNSIQNRIVLRLNLFVVGFIVCWTFNLISFLVYLFGHSCENFYLEFLSNFLSPLQGFWNFISYAVSNRKALLQSSLGNSLTSILTTQKSRYSCLSRSSSSSSVPIITTE</sequence>
<organism evidence="11 12">
    <name type="scientific">Heterostelium pallidum (strain ATCC 26659 / Pp 5 / PN500)</name>
    <name type="common">Cellular slime mold</name>
    <name type="synonym">Polysphondylium pallidum</name>
    <dbReference type="NCBI Taxonomy" id="670386"/>
    <lineage>
        <taxon>Eukaryota</taxon>
        <taxon>Amoebozoa</taxon>
        <taxon>Evosea</taxon>
        <taxon>Eumycetozoa</taxon>
        <taxon>Dictyostelia</taxon>
        <taxon>Acytosteliales</taxon>
        <taxon>Acytosteliaceae</taxon>
        <taxon>Heterostelium</taxon>
    </lineage>
</organism>
<dbReference type="PANTHER" id="PTHR23112">
    <property type="entry name" value="G PROTEIN-COUPLED RECEPTOR 157-RELATED"/>
    <property type="match status" value="1"/>
</dbReference>
<comment type="subcellular location">
    <subcellularLocation>
        <location evidence="1">Membrane</location>
        <topology evidence="1">Multi-pass membrane protein</topology>
    </subcellularLocation>
</comment>
<dbReference type="GeneID" id="31362260"/>
<evidence type="ECO:0000256" key="3">
    <source>
        <dbReference type="ARBA" id="ARBA00022692"/>
    </source>
</evidence>
<keyword evidence="12" id="KW-1185">Reference proteome</keyword>
<evidence type="ECO:0000256" key="2">
    <source>
        <dbReference type="ARBA" id="ARBA00008360"/>
    </source>
</evidence>
<dbReference type="FunCoup" id="D3BFP4">
    <property type="interactions" value="12"/>
</dbReference>
<evidence type="ECO:0000256" key="7">
    <source>
        <dbReference type="ARBA" id="ARBA00023170"/>
    </source>
</evidence>
<dbReference type="PANTHER" id="PTHR23112:SF5">
    <property type="entry name" value="CYCLIC AMP RECEPTOR-LIKE PROTEIN D"/>
    <property type="match status" value="1"/>
</dbReference>
<evidence type="ECO:0000256" key="1">
    <source>
        <dbReference type="ARBA" id="ARBA00004141"/>
    </source>
</evidence>
<comment type="caution">
    <text evidence="11">The sequence shown here is derived from an EMBL/GenBank/DDBJ whole genome shotgun (WGS) entry which is preliminary data.</text>
</comment>
<evidence type="ECO:0000313" key="12">
    <source>
        <dbReference type="Proteomes" id="UP000001396"/>
    </source>
</evidence>
<keyword evidence="5" id="KW-0297">G-protein coupled receptor</keyword>
<feature type="transmembrane region" description="Helical" evidence="9">
    <location>
        <begin position="56"/>
        <end position="78"/>
    </location>
</feature>
<evidence type="ECO:0000313" key="11">
    <source>
        <dbReference type="EMBL" id="EFA79958.1"/>
    </source>
</evidence>
<dbReference type="GO" id="GO:0005886">
    <property type="term" value="C:plasma membrane"/>
    <property type="evidence" value="ECO:0007669"/>
    <property type="project" value="TreeGrafter"/>
</dbReference>
<dbReference type="SUPFAM" id="SSF81321">
    <property type="entry name" value="Family A G protein-coupled receptor-like"/>
    <property type="match status" value="1"/>
</dbReference>
<accession>D3BFP4</accession>
<evidence type="ECO:0000256" key="8">
    <source>
        <dbReference type="ARBA" id="ARBA00023224"/>
    </source>
</evidence>
<feature type="transmembrane region" description="Helical" evidence="9">
    <location>
        <begin position="192"/>
        <end position="218"/>
    </location>
</feature>
<dbReference type="GO" id="GO:0004930">
    <property type="term" value="F:G protein-coupled receptor activity"/>
    <property type="evidence" value="ECO:0007669"/>
    <property type="project" value="UniProtKB-KW"/>
</dbReference>
<keyword evidence="4 9" id="KW-1133">Transmembrane helix</keyword>
<evidence type="ECO:0000256" key="5">
    <source>
        <dbReference type="ARBA" id="ARBA00023040"/>
    </source>
</evidence>
<dbReference type="STRING" id="670386.D3BFP4"/>
<proteinExistence type="inferred from homology"/>
<comment type="similarity">
    <text evidence="2">Belongs to the G-protein coupled receptor 5 family.</text>
</comment>
<name>D3BFP4_HETP5</name>
<keyword evidence="8" id="KW-0807">Transducer</keyword>